<name>K6EBZ4_9BACI</name>
<dbReference type="EMBL" id="AJLS01000035">
    <property type="protein sequence ID" value="EKN70951.1"/>
    <property type="molecule type" value="Genomic_DNA"/>
</dbReference>
<dbReference type="AlphaFoldDB" id="K6EBZ4"/>
<proteinExistence type="predicted"/>
<dbReference type="RefSeq" id="WP_007083793.1">
    <property type="nucleotide sequence ID" value="NZ_AJLS01000035.1"/>
</dbReference>
<reference evidence="1 2" key="1">
    <citation type="journal article" date="2012" name="Front. Microbiol.">
        <title>Redundancy and modularity in membrane-associated dissimilatory nitrate reduction in Bacillus.</title>
        <authorList>
            <person name="Heylen K."/>
            <person name="Keltjens J."/>
        </authorList>
    </citation>
    <scope>NUCLEOTIDE SEQUENCE [LARGE SCALE GENOMIC DNA]</scope>
    <source>
        <strain evidence="2">LMG 21833T</strain>
    </source>
</reference>
<protein>
    <submittedName>
        <fullName evidence="1">ATPase</fullName>
    </submittedName>
</protein>
<gene>
    <name evidence="1" type="ORF">BABA_03789</name>
</gene>
<evidence type="ECO:0000313" key="2">
    <source>
        <dbReference type="Proteomes" id="UP000006316"/>
    </source>
</evidence>
<dbReference type="PATRIC" id="fig|1117379.3.peg.780"/>
<comment type="caution">
    <text evidence="1">The sequence shown here is derived from an EMBL/GenBank/DDBJ whole genome shotgun (WGS) entry which is preliminary data.</text>
</comment>
<keyword evidence="2" id="KW-1185">Reference proteome</keyword>
<accession>K6EBZ4</accession>
<sequence length="56" mass="6597">MLPNRALYFSSNEEVDDQSLSEIVEYELIPLITEYWFDEPSKIDHWVSKILGALHD</sequence>
<dbReference type="Proteomes" id="UP000006316">
    <property type="component" value="Unassembled WGS sequence"/>
</dbReference>
<organism evidence="1 2">
    <name type="scientific">Neobacillus bataviensis LMG 21833</name>
    <dbReference type="NCBI Taxonomy" id="1117379"/>
    <lineage>
        <taxon>Bacteria</taxon>
        <taxon>Bacillati</taxon>
        <taxon>Bacillota</taxon>
        <taxon>Bacilli</taxon>
        <taxon>Bacillales</taxon>
        <taxon>Bacillaceae</taxon>
        <taxon>Neobacillus</taxon>
    </lineage>
</organism>
<dbReference type="OrthoDB" id="9781481at2"/>
<evidence type="ECO:0000313" key="1">
    <source>
        <dbReference type="EMBL" id="EKN70951.1"/>
    </source>
</evidence>